<reference evidence="2 3" key="1">
    <citation type="submission" date="2018-08" db="EMBL/GenBank/DDBJ databases">
        <title>The multiple taxonomic identification of Sphingomonas gilva.</title>
        <authorList>
            <person name="Zhu D."/>
            <person name="Zheng S."/>
        </authorList>
    </citation>
    <scope>NUCLEOTIDE SEQUENCE [LARGE SCALE GENOMIC DNA]</scope>
    <source>
        <strain evidence="2 3">ZDH117</strain>
    </source>
</reference>
<evidence type="ECO:0000313" key="2">
    <source>
        <dbReference type="EMBL" id="RHW16946.1"/>
    </source>
</evidence>
<accession>A0A396RMP1</accession>
<gene>
    <name evidence="2" type="ORF">D1610_12460</name>
</gene>
<feature type="compositionally biased region" description="Low complexity" evidence="1">
    <location>
        <begin position="1"/>
        <end position="11"/>
    </location>
</feature>
<dbReference type="Proteomes" id="UP000266693">
    <property type="component" value="Unassembled WGS sequence"/>
</dbReference>
<evidence type="ECO:0000256" key="1">
    <source>
        <dbReference type="SAM" id="MobiDB-lite"/>
    </source>
</evidence>
<feature type="region of interest" description="Disordered" evidence="1">
    <location>
        <begin position="1"/>
        <end position="43"/>
    </location>
</feature>
<feature type="compositionally biased region" description="Gly residues" evidence="1">
    <location>
        <begin position="12"/>
        <end position="26"/>
    </location>
</feature>
<organism evidence="2 3">
    <name type="scientific">Sphingomonas gilva</name>
    <dbReference type="NCBI Taxonomy" id="2305907"/>
    <lineage>
        <taxon>Bacteria</taxon>
        <taxon>Pseudomonadati</taxon>
        <taxon>Pseudomonadota</taxon>
        <taxon>Alphaproteobacteria</taxon>
        <taxon>Sphingomonadales</taxon>
        <taxon>Sphingomonadaceae</taxon>
        <taxon>Sphingomonas</taxon>
    </lineage>
</organism>
<proteinExistence type="predicted"/>
<name>A0A396RMP1_9SPHN</name>
<protein>
    <submittedName>
        <fullName evidence="2">Uncharacterized protein</fullName>
    </submittedName>
</protein>
<feature type="compositionally biased region" description="Low complexity" evidence="1">
    <location>
        <begin position="27"/>
        <end position="43"/>
    </location>
</feature>
<keyword evidence="3" id="KW-1185">Reference proteome</keyword>
<sequence length="130" mass="12928">MAVSSGSSPGSAGAGAGVGAGEGAGAGVSESSGVGAGVSSAGSATASSVSAPVLLAGRASLAGSVWFAGSPPHAASARASAVIVRLRITHLIFAWSRRAEPEHRHHPWSRSYRGQSSNRIRYRIFASRCG</sequence>
<comment type="caution">
    <text evidence="2">The sequence shown here is derived from an EMBL/GenBank/DDBJ whole genome shotgun (WGS) entry which is preliminary data.</text>
</comment>
<dbReference type="AlphaFoldDB" id="A0A396RMP1"/>
<dbReference type="EMBL" id="QWLV01000006">
    <property type="protein sequence ID" value="RHW16946.1"/>
    <property type="molecule type" value="Genomic_DNA"/>
</dbReference>
<evidence type="ECO:0000313" key="3">
    <source>
        <dbReference type="Proteomes" id="UP000266693"/>
    </source>
</evidence>